<feature type="compositionally biased region" description="Pro residues" evidence="4">
    <location>
        <begin position="134"/>
        <end position="143"/>
    </location>
</feature>
<dbReference type="SUPFAM" id="SSF52172">
    <property type="entry name" value="CheY-like"/>
    <property type="match status" value="1"/>
</dbReference>
<keyword evidence="8" id="KW-1185">Reference proteome</keyword>
<evidence type="ECO:0000259" key="5">
    <source>
        <dbReference type="PROSITE" id="PS50043"/>
    </source>
</evidence>
<feature type="domain" description="HTH luxR-type" evidence="5">
    <location>
        <begin position="150"/>
        <end position="215"/>
    </location>
</feature>
<dbReference type="AlphaFoldDB" id="A0A512NI47"/>
<dbReference type="GO" id="GO:0003677">
    <property type="term" value="F:DNA binding"/>
    <property type="evidence" value="ECO:0007669"/>
    <property type="project" value="UniProtKB-KW"/>
</dbReference>
<evidence type="ECO:0000313" key="8">
    <source>
        <dbReference type="Proteomes" id="UP000321058"/>
    </source>
</evidence>
<dbReference type="GO" id="GO:0000160">
    <property type="term" value="P:phosphorelay signal transduction system"/>
    <property type="evidence" value="ECO:0007669"/>
    <property type="project" value="InterPro"/>
</dbReference>
<protein>
    <submittedName>
        <fullName evidence="7">DNA-binding response regulator</fullName>
    </submittedName>
</protein>
<dbReference type="PRINTS" id="PR00038">
    <property type="entry name" value="HTHLUXR"/>
</dbReference>
<dbReference type="InterPro" id="IPR016032">
    <property type="entry name" value="Sig_transdc_resp-reg_C-effctor"/>
</dbReference>
<dbReference type="SUPFAM" id="SSF46894">
    <property type="entry name" value="C-terminal effector domain of the bipartite response regulators"/>
    <property type="match status" value="1"/>
</dbReference>
<evidence type="ECO:0000256" key="3">
    <source>
        <dbReference type="PROSITE-ProRule" id="PRU00169"/>
    </source>
</evidence>
<dbReference type="SMART" id="SM00448">
    <property type="entry name" value="REC"/>
    <property type="match status" value="1"/>
</dbReference>
<feature type="region of interest" description="Disordered" evidence="4">
    <location>
        <begin position="132"/>
        <end position="157"/>
    </location>
</feature>
<dbReference type="PANTHER" id="PTHR45566">
    <property type="entry name" value="HTH-TYPE TRANSCRIPTIONAL REGULATOR YHJB-RELATED"/>
    <property type="match status" value="1"/>
</dbReference>
<feature type="modified residue" description="4-aspartylphosphate" evidence="3">
    <location>
        <position position="54"/>
    </location>
</feature>
<dbReference type="GO" id="GO:0006355">
    <property type="term" value="P:regulation of DNA-templated transcription"/>
    <property type="evidence" value="ECO:0007669"/>
    <property type="project" value="InterPro"/>
</dbReference>
<feature type="domain" description="Response regulatory" evidence="6">
    <location>
        <begin position="2"/>
        <end position="119"/>
    </location>
</feature>
<name>A0A512NI47_9HYPH</name>
<dbReference type="CDD" id="cd17535">
    <property type="entry name" value="REC_NarL-like"/>
    <property type="match status" value="1"/>
</dbReference>
<evidence type="ECO:0000256" key="1">
    <source>
        <dbReference type="ARBA" id="ARBA00022553"/>
    </source>
</evidence>
<accession>A0A512NI47</accession>
<dbReference type="PROSITE" id="PS50110">
    <property type="entry name" value="RESPONSE_REGULATORY"/>
    <property type="match status" value="1"/>
</dbReference>
<dbReference type="Pfam" id="PF00072">
    <property type="entry name" value="Response_reg"/>
    <property type="match status" value="1"/>
</dbReference>
<dbReference type="Gene3D" id="3.40.50.2300">
    <property type="match status" value="1"/>
</dbReference>
<dbReference type="InterPro" id="IPR051015">
    <property type="entry name" value="EvgA-like"/>
</dbReference>
<keyword evidence="2 7" id="KW-0238">DNA-binding</keyword>
<proteinExistence type="predicted"/>
<evidence type="ECO:0000256" key="4">
    <source>
        <dbReference type="SAM" id="MobiDB-lite"/>
    </source>
</evidence>
<dbReference type="InterPro" id="IPR000792">
    <property type="entry name" value="Tscrpt_reg_LuxR_C"/>
</dbReference>
<keyword evidence="1 3" id="KW-0597">Phosphoprotein</keyword>
<dbReference type="InterPro" id="IPR001789">
    <property type="entry name" value="Sig_transdc_resp-reg_receiver"/>
</dbReference>
<dbReference type="EMBL" id="BKAJ01000105">
    <property type="protein sequence ID" value="GEP58592.1"/>
    <property type="molecule type" value="Genomic_DNA"/>
</dbReference>
<dbReference type="Proteomes" id="UP000321058">
    <property type="component" value="Unassembled WGS sequence"/>
</dbReference>
<dbReference type="CDD" id="cd06170">
    <property type="entry name" value="LuxR_C_like"/>
    <property type="match status" value="1"/>
</dbReference>
<evidence type="ECO:0000313" key="7">
    <source>
        <dbReference type="EMBL" id="GEP58592.1"/>
    </source>
</evidence>
<comment type="caution">
    <text evidence="7">The sequence shown here is derived from an EMBL/GenBank/DDBJ whole genome shotgun (WGS) entry which is preliminary data.</text>
</comment>
<evidence type="ECO:0000256" key="2">
    <source>
        <dbReference type="ARBA" id="ARBA00023125"/>
    </source>
</evidence>
<organism evidence="7 8">
    <name type="scientific">Reyranella soli</name>
    <dbReference type="NCBI Taxonomy" id="1230389"/>
    <lineage>
        <taxon>Bacteria</taxon>
        <taxon>Pseudomonadati</taxon>
        <taxon>Pseudomonadota</taxon>
        <taxon>Alphaproteobacteria</taxon>
        <taxon>Hyphomicrobiales</taxon>
        <taxon>Reyranellaceae</taxon>
        <taxon>Reyranella</taxon>
    </lineage>
</organism>
<evidence type="ECO:0000259" key="6">
    <source>
        <dbReference type="PROSITE" id="PS50110"/>
    </source>
</evidence>
<dbReference type="PROSITE" id="PS50043">
    <property type="entry name" value="HTH_LUXR_2"/>
    <property type="match status" value="1"/>
</dbReference>
<dbReference type="OrthoDB" id="9805444at2"/>
<dbReference type="InterPro" id="IPR058245">
    <property type="entry name" value="NreC/VraR/RcsB-like_REC"/>
</dbReference>
<dbReference type="Pfam" id="PF00196">
    <property type="entry name" value="GerE"/>
    <property type="match status" value="1"/>
</dbReference>
<gene>
    <name evidence="7" type="ORF">RSO01_57580</name>
</gene>
<dbReference type="SMART" id="SM00421">
    <property type="entry name" value="HTH_LUXR"/>
    <property type="match status" value="1"/>
</dbReference>
<sequence length="223" mass="23787">MKILVVDDHVLIREALRGLFRELRPEATVLEAPDAARTMQALAEQPDVALILLDLSLPDRDGLGLLAELRARYPAISVVVLSGFAERANVVRALDHGALGFIPKSAGREVMTSALNLVFSGGVYIPTEILGSGPPIPARPQPQSPAQSQPQPGDLGLTGRQTDVLALMMQGKSNKAICRRLDLAEPTVKNHVTAILKVLGVSNRTEAVLAASARGWQLSARAD</sequence>
<reference evidence="7 8" key="1">
    <citation type="submission" date="2019-07" db="EMBL/GenBank/DDBJ databases">
        <title>Whole genome shotgun sequence of Reyranella soli NBRC 108950.</title>
        <authorList>
            <person name="Hosoyama A."/>
            <person name="Uohara A."/>
            <person name="Ohji S."/>
            <person name="Ichikawa N."/>
        </authorList>
    </citation>
    <scope>NUCLEOTIDE SEQUENCE [LARGE SCALE GENOMIC DNA]</scope>
    <source>
        <strain evidence="7 8">NBRC 108950</strain>
    </source>
</reference>
<dbReference type="InterPro" id="IPR011006">
    <property type="entry name" value="CheY-like_superfamily"/>
</dbReference>
<dbReference type="PANTHER" id="PTHR45566:SF1">
    <property type="entry name" value="HTH-TYPE TRANSCRIPTIONAL REGULATOR YHJB-RELATED"/>
    <property type="match status" value="1"/>
</dbReference>
<dbReference type="RefSeq" id="WP_147153980.1">
    <property type="nucleotide sequence ID" value="NZ_BKAJ01000105.1"/>
</dbReference>